<name>A0ABT8LJG6_9BACT</name>
<organism evidence="2 3">
    <name type="scientific">Agaribacillus aureus</name>
    <dbReference type="NCBI Taxonomy" id="3051825"/>
    <lineage>
        <taxon>Bacteria</taxon>
        <taxon>Pseudomonadati</taxon>
        <taxon>Bacteroidota</taxon>
        <taxon>Cytophagia</taxon>
        <taxon>Cytophagales</taxon>
        <taxon>Splendidivirgaceae</taxon>
        <taxon>Agaribacillus</taxon>
    </lineage>
</organism>
<accession>A0ABT8LJG6</accession>
<dbReference type="RefSeq" id="WP_346761762.1">
    <property type="nucleotide sequence ID" value="NZ_JAUJEB010000009.1"/>
</dbReference>
<protein>
    <submittedName>
        <fullName evidence="2">SymE family type I addiction module toxin</fullName>
    </submittedName>
</protein>
<dbReference type="InterPro" id="IPR014944">
    <property type="entry name" value="Toxin_SymE-like"/>
</dbReference>
<dbReference type="Pfam" id="PF08845">
    <property type="entry name" value="SymE_toxin"/>
    <property type="match status" value="1"/>
</dbReference>
<proteinExistence type="predicted"/>
<evidence type="ECO:0000313" key="2">
    <source>
        <dbReference type="EMBL" id="MDN5216423.1"/>
    </source>
</evidence>
<feature type="domain" description="Toxin SymE-like" evidence="1">
    <location>
        <begin position="13"/>
        <end position="65"/>
    </location>
</feature>
<evidence type="ECO:0000313" key="3">
    <source>
        <dbReference type="Proteomes" id="UP001172083"/>
    </source>
</evidence>
<gene>
    <name evidence="2" type="ORF">QQ020_30425</name>
</gene>
<comment type="caution">
    <text evidence="2">The sequence shown here is derived from an EMBL/GenBank/DDBJ whole genome shotgun (WGS) entry which is preliminary data.</text>
</comment>
<dbReference type="EMBL" id="JAUJEB010000009">
    <property type="protein sequence ID" value="MDN5216423.1"/>
    <property type="molecule type" value="Genomic_DNA"/>
</dbReference>
<dbReference type="Proteomes" id="UP001172083">
    <property type="component" value="Unassembled WGS sequence"/>
</dbReference>
<sequence length="73" mass="8600">MGKEKKSQPARKRHLKVYHKHFDRAYAQSVTFPEIRLCGKWVKDIGFDCGQDITISHERNKIIITKSQTKSER</sequence>
<evidence type="ECO:0000259" key="1">
    <source>
        <dbReference type="Pfam" id="PF08845"/>
    </source>
</evidence>
<keyword evidence="3" id="KW-1185">Reference proteome</keyword>
<reference evidence="2" key="1">
    <citation type="submission" date="2023-06" db="EMBL/GenBank/DDBJ databases">
        <title>Genomic of Agaribacillus aureum.</title>
        <authorList>
            <person name="Wang G."/>
        </authorList>
    </citation>
    <scope>NUCLEOTIDE SEQUENCE</scope>
    <source>
        <strain evidence="2">BMA12</strain>
    </source>
</reference>